<organism evidence="2 3">
    <name type="scientific">Halomarinibacterium sedimenti</name>
    <dbReference type="NCBI Taxonomy" id="2857106"/>
    <lineage>
        <taxon>Bacteria</taxon>
        <taxon>Pseudomonadati</taxon>
        <taxon>Bacteroidota</taxon>
        <taxon>Flavobacteriia</taxon>
        <taxon>Flavobacteriales</taxon>
        <taxon>Flavobacteriaceae</taxon>
        <taxon>Halomarinibacterium</taxon>
    </lineage>
</organism>
<dbReference type="InterPro" id="IPR021458">
    <property type="entry name" value="Rv0495c"/>
</dbReference>
<reference evidence="2" key="1">
    <citation type="submission" date="2021-07" db="EMBL/GenBank/DDBJ databases">
        <title>Aureisphaera sp. CAU 1614 isolated from sea sediment.</title>
        <authorList>
            <person name="Kim W."/>
        </authorList>
    </citation>
    <scope>NUCLEOTIDE SEQUENCE</scope>
    <source>
        <strain evidence="2">CAU 1614</strain>
    </source>
</reference>
<keyword evidence="3" id="KW-1185">Reference proteome</keyword>
<proteinExistence type="inferred from homology"/>
<evidence type="ECO:0000256" key="1">
    <source>
        <dbReference type="ARBA" id="ARBA00093770"/>
    </source>
</evidence>
<name>A0A9X1FQ36_9FLAO</name>
<evidence type="ECO:0000313" key="3">
    <source>
        <dbReference type="Proteomes" id="UP001138686"/>
    </source>
</evidence>
<dbReference type="Pfam" id="PF11307">
    <property type="entry name" value="DUF3109"/>
    <property type="match status" value="1"/>
</dbReference>
<dbReference type="AlphaFoldDB" id="A0A9X1FQ36"/>
<comment type="caution">
    <text evidence="2">The sequence shown here is derived from an EMBL/GenBank/DDBJ whole genome shotgun (WGS) entry which is preliminary data.</text>
</comment>
<gene>
    <name evidence="2" type="ORF">KXJ69_10535</name>
</gene>
<sequence>MFQLGKTIVSEDLIEKEFVCNLHACKGACCIEGEAGAPVTKEEVEILKEIYLKVKPFLRAEGISAIENQGTHIVNELDELETPLVDGKECAYVTFTDKGIASCGIEDAYNAGAVDFRKPISCHLYPVRVQQYSEFAAVNYHKWPICDDACTLGKELKVPVYKFVKDALIRKFGEDWYTELEKVASDY</sequence>
<dbReference type="Proteomes" id="UP001138686">
    <property type="component" value="Unassembled WGS sequence"/>
</dbReference>
<protein>
    <submittedName>
        <fullName evidence="2">DUF3109 family protein</fullName>
    </submittedName>
</protein>
<evidence type="ECO:0000313" key="2">
    <source>
        <dbReference type="EMBL" id="MBW2938546.1"/>
    </source>
</evidence>
<comment type="similarity">
    <text evidence="1">Belongs to the Rv0495c family.</text>
</comment>
<dbReference type="EMBL" id="JAHWDP010000004">
    <property type="protein sequence ID" value="MBW2938546.1"/>
    <property type="molecule type" value="Genomic_DNA"/>
</dbReference>
<accession>A0A9X1FQ36</accession>
<dbReference type="RefSeq" id="WP_219053075.1">
    <property type="nucleotide sequence ID" value="NZ_JAHWDP010000004.1"/>
</dbReference>